<dbReference type="OrthoDB" id="2943409at2"/>
<dbReference type="Proteomes" id="UP000199399">
    <property type="component" value="Unassembled WGS sequence"/>
</dbReference>
<keyword evidence="1" id="KW-0472">Membrane</keyword>
<dbReference type="AlphaFoldDB" id="A0A1G7U9K9"/>
<keyword evidence="3" id="KW-1185">Reference proteome</keyword>
<proteinExistence type="predicted"/>
<feature type="transmembrane region" description="Helical" evidence="1">
    <location>
        <begin position="163"/>
        <end position="184"/>
    </location>
</feature>
<evidence type="ECO:0000256" key="1">
    <source>
        <dbReference type="SAM" id="Phobius"/>
    </source>
</evidence>
<feature type="transmembrane region" description="Helical" evidence="1">
    <location>
        <begin position="190"/>
        <end position="209"/>
    </location>
</feature>
<name>A0A1G7U9K9_9RHOB</name>
<feature type="transmembrane region" description="Helical" evidence="1">
    <location>
        <begin position="26"/>
        <end position="49"/>
    </location>
</feature>
<reference evidence="3" key="1">
    <citation type="submission" date="2016-10" db="EMBL/GenBank/DDBJ databases">
        <authorList>
            <person name="Varghese N."/>
            <person name="Submissions S."/>
        </authorList>
    </citation>
    <scope>NUCLEOTIDE SEQUENCE [LARGE SCALE GENOMIC DNA]</scope>
    <source>
        <strain evidence="3">DSM 16477</strain>
    </source>
</reference>
<evidence type="ECO:0000313" key="2">
    <source>
        <dbReference type="EMBL" id="SDG43450.1"/>
    </source>
</evidence>
<evidence type="ECO:0000313" key="3">
    <source>
        <dbReference type="Proteomes" id="UP000199399"/>
    </source>
</evidence>
<dbReference type="InterPro" id="IPR049920">
    <property type="entry name" value="IK1_05631-like"/>
</dbReference>
<organism evidence="2 3">
    <name type="scientific">Sulfitobacter delicatus</name>
    <dbReference type="NCBI Taxonomy" id="218672"/>
    <lineage>
        <taxon>Bacteria</taxon>
        <taxon>Pseudomonadati</taxon>
        <taxon>Pseudomonadota</taxon>
        <taxon>Alphaproteobacteria</taxon>
        <taxon>Rhodobacterales</taxon>
        <taxon>Roseobacteraceae</taxon>
        <taxon>Sulfitobacter</taxon>
    </lineage>
</organism>
<feature type="transmembrane region" description="Helical" evidence="1">
    <location>
        <begin position="55"/>
        <end position="74"/>
    </location>
</feature>
<keyword evidence="1" id="KW-0812">Transmembrane</keyword>
<keyword evidence="1" id="KW-1133">Transmembrane helix</keyword>
<dbReference type="Pfam" id="PF18159">
    <property type="entry name" value="S_4TM"/>
    <property type="match status" value="1"/>
</dbReference>
<gene>
    <name evidence="2" type="ORF">SAMN04489759_107186</name>
</gene>
<dbReference type="STRING" id="218672.SAMN04489759_107186"/>
<dbReference type="EMBL" id="FNBP01000007">
    <property type="protein sequence ID" value="SDG43450.1"/>
    <property type="molecule type" value="Genomic_DNA"/>
</dbReference>
<accession>A0A1G7U9K9</accession>
<dbReference type="RefSeq" id="WP_093743114.1">
    <property type="nucleotide sequence ID" value="NZ_FNBP01000007.1"/>
</dbReference>
<protein>
    <submittedName>
        <fullName evidence="2">Uncharacterized protein</fullName>
    </submittedName>
</protein>
<sequence length="312" mass="34877">MWPINEIQNAPSNLKYLAARRRTFEVCNILIVVSFLFAVGLSCVAFFLPKGKSEAAEILAIVSLIYTVIEAGFIHPKIVKTSRLNAALQEKFDCSLFDIDQNPHFAPDLSEAGIEAAALGLNDKKLANLTNWYENDLGAMTRPVAAFVAQYTSTAYDHALRRFYLKILWFLFTVMMLCGIVFLVGQNEKFRDSIVVSVVPFVPLLIWFITTIRSNSELAFDQDQTMQLMDDAWLQICKGVLKEAALKEAVRNSQDALYMRRVCGTLIFPGIYNLKRSALEGRAARTAGTFRREYEGSSAVTEDGQSMAALQG</sequence>